<dbReference type="PaxDb" id="10090-ENSMUSP00000096811"/>
<dbReference type="BioGRID-ORCS" id="654457">
    <property type="hits" value="2 hits in 76 CRISPR screens"/>
</dbReference>
<evidence type="ECO:0000256" key="4">
    <source>
        <dbReference type="ARBA" id="ARBA00022525"/>
    </source>
</evidence>
<comment type="subcellular location">
    <subcellularLocation>
        <location evidence="2 10">Secreted</location>
    </subcellularLocation>
</comment>
<dbReference type="VEuPathDB" id="HostDB:ENSMUSG00000074680"/>
<comment type="function">
    <text evidence="1 10">Has antibacterial activity.</text>
</comment>
<dbReference type="Antibodypedia" id="51066">
    <property type="antibodies" value="8 antibodies from 7 providers"/>
</dbReference>
<evidence type="ECO:0000313" key="14">
    <source>
        <dbReference type="EMBL" id="AAI39132.1"/>
    </source>
</evidence>
<dbReference type="OMA" id="PIHPNFF"/>
<dbReference type="MGI" id="MGI:3643488">
    <property type="gene designation" value="Defb26"/>
</dbReference>
<keyword evidence="8 10" id="KW-0044">Antibiotic</keyword>
<evidence type="ECO:0000313" key="15">
    <source>
        <dbReference type="EMBL" id="AAY59773.1"/>
    </source>
</evidence>
<dbReference type="UCSC" id="uc008nfo.2">
    <property type="organism name" value="mouse"/>
</dbReference>
<dbReference type="Proteomes" id="UP000000589">
    <property type="component" value="Chromosome 2"/>
</dbReference>
<evidence type="ECO:0000256" key="8">
    <source>
        <dbReference type="ARBA" id="ARBA00023022"/>
    </source>
</evidence>
<reference evidence="16" key="4">
    <citation type="journal article" date="2011" name="PLoS Biol.">
        <title>Modernizing reference genome assemblies.</title>
        <authorList>
            <person name="Church D.M."/>
            <person name="Schneider V.A."/>
            <person name="Graves T."/>
            <person name="Auger K."/>
            <person name="Cunningham F."/>
            <person name="Bouk N."/>
            <person name="Chen H.C."/>
            <person name="Agarwala R."/>
            <person name="McLaren W.M."/>
            <person name="Ritchie G.R."/>
            <person name="Albracht D."/>
            <person name="Kremitzki M."/>
            <person name="Rock S."/>
            <person name="Kotkiewicz H."/>
            <person name="Kremitzki C."/>
            <person name="Wollam A."/>
            <person name="Trani L."/>
            <person name="Fulton L."/>
            <person name="Fulton R."/>
            <person name="Matthews L."/>
            <person name="Whitehead S."/>
            <person name="Chow W."/>
            <person name="Torrance J."/>
            <person name="Dunn M."/>
            <person name="Harden G."/>
            <person name="Threadgold G."/>
            <person name="Wood J."/>
            <person name="Collins J."/>
            <person name="Heath P."/>
            <person name="Griffiths G."/>
            <person name="Pelan S."/>
            <person name="Grafham D."/>
            <person name="Eichler E.E."/>
            <person name="Weinstock G."/>
            <person name="Mardis E.R."/>
            <person name="Wilson R.K."/>
            <person name="Howe K."/>
            <person name="Flicek P."/>
            <person name="Hubbard T."/>
        </authorList>
    </citation>
    <scope>NUCLEOTIDE SEQUENCE [LARGE SCALE GENOMIC DNA]</scope>
    <source>
        <strain evidence="16">C57BL/6J</strain>
    </source>
</reference>
<evidence type="ECO:0000256" key="6">
    <source>
        <dbReference type="ARBA" id="ARBA00022729"/>
    </source>
</evidence>
<organism evidence="15">
    <name type="scientific">Mus musculus</name>
    <name type="common">Mouse</name>
    <dbReference type="NCBI Taxonomy" id="10090"/>
    <lineage>
        <taxon>Eukaryota</taxon>
        <taxon>Metazoa</taxon>
        <taxon>Chordata</taxon>
        <taxon>Craniata</taxon>
        <taxon>Vertebrata</taxon>
        <taxon>Euteleostomi</taxon>
        <taxon>Mammalia</taxon>
        <taxon>Eutheria</taxon>
        <taxon>Euarchontoglires</taxon>
        <taxon>Glires</taxon>
        <taxon>Rodentia</taxon>
        <taxon>Myomorpha</taxon>
        <taxon>Muroidea</taxon>
        <taxon>Muridae</taxon>
        <taxon>Murinae</taxon>
        <taxon>Mus</taxon>
        <taxon>Mus</taxon>
    </lineage>
</organism>
<keyword evidence="6 12" id="KW-0732">Signal</keyword>
<gene>
    <name evidence="14 16 17" type="primary">Defb26</name>
    <name evidence="17" type="synonym">EG654457</name>
</gene>
<dbReference type="GO" id="GO:0045087">
    <property type="term" value="P:innate immune response"/>
    <property type="evidence" value="ECO:0007669"/>
    <property type="project" value="InterPro"/>
</dbReference>
<evidence type="ECO:0000256" key="7">
    <source>
        <dbReference type="ARBA" id="ARBA00022940"/>
    </source>
</evidence>
<proteinExistence type="evidence at protein level"/>
<dbReference type="AGR" id="MGI:3643488"/>
<dbReference type="Pfam" id="PF13841">
    <property type="entry name" value="Defensin_beta_2"/>
    <property type="match status" value="1"/>
</dbReference>
<feature type="signal peptide" evidence="12">
    <location>
        <begin position="1"/>
        <end position="15"/>
    </location>
</feature>
<dbReference type="AlphaFoldDB" id="Q30KN7"/>
<dbReference type="EMBL" id="BC139131">
    <property type="protein sequence ID" value="AAI39132.1"/>
    <property type="molecule type" value="mRNA"/>
</dbReference>
<dbReference type="OrthoDB" id="9835818at2759"/>
<dbReference type="Bgee" id="ENSMUSG00000074680">
    <property type="expression patterns" value="Expressed in cortex of kidney and 7 other cell types or tissues"/>
</dbReference>
<evidence type="ECO:0000256" key="2">
    <source>
        <dbReference type="ARBA" id="ARBA00004613"/>
    </source>
</evidence>
<reference evidence="16" key="5">
    <citation type="submission" date="2025-05" db="UniProtKB">
        <authorList>
            <consortium name="Ensembl"/>
        </authorList>
    </citation>
    <scope>IDENTIFICATION</scope>
    <source>
        <strain evidence="16">C57BL/6J</strain>
    </source>
</reference>
<reference evidence="14" key="1">
    <citation type="journal article" date="2004" name="Genome Res.">
        <title>The status, quality, and expansion of the NIH full-length cDNA project: the Mammalian Gene Collection (MGC).</title>
        <authorList>
            <consortium name="The MGC Project Team"/>
            <person name="Gerhard D.S."/>
            <person name="Wagner L."/>
            <person name="Feingold E.A."/>
            <person name="Shenmen C.M."/>
            <person name="Grouse L.H."/>
            <person name="Schuler G."/>
            <person name="Klein S.L."/>
            <person name="Old S."/>
            <person name="Rasooly R."/>
            <person name="Good P."/>
            <person name="Guyer M."/>
            <person name="Peck A.M."/>
            <person name="Derge J.G."/>
            <person name="Lipman D."/>
            <person name="Collins F.S."/>
            <person name="Jang W."/>
            <person name="Sherry S."/>
            <person name="Feolo M."/>
            <person name="Misquitta L."/>
            <person name="Lee E."/>
            <person name="Rotmistrovsky K."/>
            <person name="Greenhut S.F."/>
            <person name="Schaefer C.F."/>
            <person name="Buetow K."/>
            <person name="Bonner T.I."/>
            <person name="Haussler D."/>
            <person name="Kent J."/>
            <person name="Kiekhaus M."/>
            <person name="Furey T."/>
            <person name="Brent M."/>
            <person name="Prange C."/>
            <person name="Schreiber K."/>
            <person name="Shapiro N."/>
            <person name="Bhat N.K."/>
            <person name="Hopkins R.F."/>
            <person name="Hsie F."/>
            <person name="Driscoll T."/>
            <person name="Soares M.B."/>
            <person name="Casavant T.L."/>
            <person name="Scheetz T.E."/>
            <person name="Brown-stein M.J."/>
            <person name="Usdin T.B."/>
            <person name="Toshiyuki S."/>
            <person name="Carninci P."/>
            <person name="Piao Y."/>
            <person name="Dudekula D.B."/>
            <person name="Ko M.S."/>
            <person name="Kawakami K."/>
            <person name="Suzuki Y."/>
            <person name="Sugano S."/>
            <person name="Gruber C.E."/>
            <person name="Smith M.R."/>
            <person name="Simmons B."/>
            <person name="Moore T."/>
            <person name="Waterman R."/>
            <person name="Johnson S.L."/>
            <person name="Ruan Y."/>
            <person name="Wei C.L."/>
            <person name="Mathavan S."/>
            <person name="Gunaratne P.H."/>
            <person name="Wu J."/>
            <person name="Garcia A.M."/>
            <person name="Hulyk S.W."/>
            <person name="Fuh E."/>
            <person name="Yuan Y."/>
            <person name="Sneed A."/>
            <person name="Kowis C."/>
            <person name="Hodgson A."/>
            <person name="Muzny D.M."/>
            <person name="McPherson J."/>
            <person name="Gibbs R.A."/>
            <person name="Fahey J."/>
            <person name="Helton E."/>
            <person name="Ketteman M."/>
            <person name="Madan A."/>
            <person name="Rodrigues S."/>
            <person name="Sanchez A."/>
            <person name="Whiting M."/>
            <person name="Madari A."/>
            <person name="Young A.C."/>
            <person name="Wetherby K.D."/>
            <person name="Granite S.J."/>
            <person name="Kwong P.N."/>
            <person name="Brinkley C.P."/>
            <person name="Pearson R.L."/>
            <person name="Bouffard G.G."/>
            <person name="Blakesly R.W."/>
            <person name="Green E.D."/>
            <person name="Dickson M.C."/>
            <person name="Rodriguez A.C."/>
            <person name="Grimwood J."/>
            <person name="Schmutz J."/>
            <person name="Myers R.M."/>
            <person name="Butterfield Y.S."/>
            <person name="Griffith M."/>
            <person name="Griffith O.L."/>
            <person name="Krzywinski M.I."/>
            <person name="Liao N."/>
            <person name="Morin R."/>
            <person name="Morrin R."/>
            <person name="Palmquist D."/>
            <person name="Petrescu A.S."/>
            <person name="Skalska U."/>
            <person name="Smailus D.E."/>
            <person name="Stott J.M."/>
            <person name="Schnerch A."/>
            <person name="Schein J.E."/>
            <person name="Jones S.J."/>
            <person name="Holt R.A."/>
            <person name="Baross A."/>
            <person name="Marra M.A."/>
            <person name="Clifton S."/>
            <person name="Makowski K.A."/>
            <person name="Bosak S."/>
            <person name="Malek J."/>
        </authorList>
    </citation>
    <scope>NUCLEOTIDE SEQUENCE [LARGE SCALE MRNA]</scope>
    <source>
        <tissue evidence="14">Brain</tissue>
    </source>
</reference>
<keyword evidence="7 10" id="KW-0211">Defensin</keyword>
<dbReference type="PANTHER" id="PTHR15001">
    <property type="entry name" value="BETA-DEFENSIN 123-RELATED"/>
    <property type="match status" value="1"/>
</dbReference>
<keyword evidence="18" id="KW-1185">Reference proteome</keyword>
<keyword evidence="4 10" id="KW-0964">Secreted</keyword>
<evidence type="ECO:0000256" key="5">
    <source>
        <dbReference type="ARBA" id="ARBA00022529"/>
    </source>
</evidence>
<evidence type="ECO:0000256" key="11">
    <source>
        <dbReference type="SAM" id="MobiDB-lite"/>
    </source>
</evidence>
<feature type="chain" id="PRO_5015097371" description="Beta-defensin" evidence="12">
    <location>
        <begin position="16"/>
        <end position="186"/>
    </location>
</feature>
<dbReference type="CTD" id="654457"/>
<evidence type="ECO:0000256" key="12">
    <source>
        <dbReference type="SAM" id="SignalP"/>
    </source>
</evidence>
<evidence type="ECO:0000256" key="9">
    <source>
        <dbReference type="ARBA" id="ARBA00023157"/>
    </source>
</evidence>
<keyword evidence="19" id="KW-1267">Proteomics identification</keyword>
<evidence type="ECO:0000313" key="17">
    <source>
        <dbReference type="MGI" id="MGI:3643488"/>
    </source>
</evidence>
<dbReference type="STRING" id="10090.ENSMUSP00000096811"/>
<dbReference type="GeneID" id="654457"/>
<sequence>MIFLTLAFIVHGLLTQGNKAAWRRPIPKCWKNSLGYCRVRCQEEERYIYLCKNKVSCCIHRTLSEDKLPSGPPIHTVTRVIPSFNIPVNSSATRLTDNWDANDSKTPIGTIVNPAGIGKTPTGTTVNPAGIGKMPTGTTVNPAGIGKTPTGTTVNPAGIGKTPTTTTPIYSWATNTKPFTMMPNTT</sequence>
<dbReference type="Ensembl" id="ENSMUST00000099205.2">
    <property type="protein sequence ID" value="ENSMUSP00000096811.2"/>
    <property type="gene ID" value="ENSMUSG00000074680.2"/>
</dbReference>
<keyword evidence="9" id="KW-1015">Disulfide bond</keyword>
<dbReference type="RefSeq" id="NP_001034209.1">
    <property type="nucleotide sequence ID" value="NM_001039120.3"/>
</dbReference>
<dbReference type="HOGENOM" id="CLU_1453953_0_0_1"/>
<evidence type="ECO:0000256" key="3">
    <source>
        <dbReference type="ARBA" id="ARBA00007371"/>
    </source>
</evidence>
<evidence type="ECO:0000256" key="1">
    <source>
        <dbReference type="ARBA" id="ARBA00002878"/>
    </source>
</evidence>
<dbReference type="EMBL" id="DQ012037">
    <property type="protein sequence ID" value="AAY59773.1"/>
    <property type="molecule type" value="mRNA"/>
</dbReference>
<dbReference type="GO" id="GO:0042742">
    <property type="term" value="P:defense response to bacterium"/>
    <property type="evidence" value="ECO:0007669"/>
    <property type="project" value="UniProtKB-UniRule"/>
</dbReference>
<feature type="domain" description="Beta-defensin" evidence="13">
    <location>
        <begin position="28"/>
        <end position="58"/>
    </location>
</feature>
<keyword evidence="5 10" id="KW-0929">Antimicrobial</keyword>
<evidence type="ECO:0000313" key="16">
    <source>
        <dbReference type="Ensembl" id="ENSMUSP00000096811.2"/>
    </source>
</evidence>
<reference evidence="16 18" key="3">
    <citation type="journal article" date="2009" name="PLoS Biol.">
        <title>Lineage-specific biology revealed by a finished genome assembly of the mouse.</title>
        <authorList>
            <consortium name="Mouse Genome Sequencing Consortium"/>
            <person name="Church D.M."/>
            <person name="Goodstadt L."/>
            <person name="Hillier L.W."/>
            <person name="Zody M.C."/>
            <person name="Goldstein S."/>
            <person name="She X."/>
            <person name="Bult C.J."/>
            <person name="Agarwala R."/>
            <person name="Cherry J.L."/>
            <person name="DiCuccio M."/>
            <person name="Hlavina W."/>
            <person name="Kapustin Y."/>
            <person name="Meric P."/>
            <person name="Maglott D."/>
            <person name="Birtle Z."/>
            <person name="Marques A.C."/>
            <person name="Graves T."/>
            <person name="Zhou S."/>
            <person name="Teague B."/>
            <person name="Potamousis K."/>
            <person name="Churas C."/>
            <person name="Place M."/>
            <person name="Herschleb J."/>
            <person name="Runnheim R."/>
            <person name="Forrest D."/>
            <person name="Amos-Landgraf J."/>
            <person name="Schwartz D.C."/>
            <person name="Cheng Z."/>
            <person name="Lindblad-Toh K."/>
            <person name="Eichler E.E."/>
            <person name="Ponting C.P."/>
        </authorList>
    </citation>
    <scope>NUCLEOTIDE SEQUENCE [LARGE SCALE GENOMIC DNA]</scope>
    <source>
        <strain evidence="16 18">C57BL/6J</strain>
    </source>
</reference>
<feature type="region of interest" description="Disordered" evidence="11">
    <location>
        <begin position="113"/>
        <end position="166"/>
    </location>
</feature>
<dbReference type="ProteomicsDB" id="332447"/>
<name>Q30KN7_MOUSE</name>
<dbReference type="PANTHER" id="PTHR15001:SF12">
    <property type="entry name" value="BETA-DEFENSIN 125"/>
    <property type="match status" value="1"/>
</dbReference>
<dbReference type="eggNOG" id="ENOG502RU2M">
    <property type="taxonomic scope" value="Eukaryota"/>
</dbReference>
<accession>Q30KN7</accession>
<dbReference type="KEGG" id="mmu:654457"/>
<dbReference type="InterPro" id="IPR025933">
    <property type="entry name" value="Beta_defensin_dom"/>
</dbReference>
<dbReference type="InterPro" id="IPR050544">
    <property type="entry name" value="Beta-defensin"/>
</dbReference>
<evidence type="ECO:0000313" key="18">
    <source>
        <dbReference type="Proteomes" id="UP000000589"/>
    </source>
</evidence>
<dbReference type="GeneTree" id="ENSGT00390000000604"/>
<reference evidence="15" key="2">
    <citation type="journal article" date="2005" name="Physiol. Genomics">
        <title>Cross-species analysis of the mammalian beta-defensin gene family: presence of syntenic gene clusters and preferential expression in the male reproductive tract.</title>
        <authorList>
            <person name="Patil A.A."/>
            <person name="Cai Y."/>
            <person name="Sang Y."/>
            <person name="Blecha F."/>
            <person name="Zhang G."/>
        </authorList>
    </citation>
    <scope>NUCLEOTIDE SEQUENCE</scope>
</reference>
<evidence type="ECO:0000259" key="13">
    <source>
        <dbReference type="Pfam" id="PF13841"/>
    </source>
</evidence>
<evidence type="ECO:0000256" key="10">
    <source>
        <dbReference type="RuleBase" id="RU231113"/>
    </source>
</evidence>
<evidence type="ECO:0007829" key="19">
    <source>
        <dbReference type="ProteomicsDB" id="Q30KN7"/>
    </source>
</evidence>
<comment type="similarity">
    <text evidence="3 10">Belongs to the beta-defensin family.</text>
</comment>
<dbReference type="GO" id="GO:0005576">
    <property type="term" value="C:extracellular region"/>
    <property type="evidence" value="ECO:0007669"/>
    <property type="project" value="UniProtKB-SubCell"/>
</dbReference>
<protein>
    <recommendedName>
        <fullName evidence="10">Beta-defensin</fullName>
    </recommendedName>
</protein>